<comment type="caution">
    <text evidence="7">The sequence shown here is derived from an EMBL/GenBank/DDBJ whole genome shotgun (WGS) entry which is preliminary data.</text>
</comment>
<dbReference type="InterPro" id="IPR050346">
    <property type="entry name" value="FMO-like"/>
</dbReference>
<dbReference type="Pfam" id="PF00743">
    <property type="entry name" value="FMO-like"/>
    <property type="match status" value="1"/>
</dbReference>
<dbReference type="SUPFAM" id="SSF51905">
    <property type="entry name" value="FAD/NAD(P)-binding domain"/>
    <property type="match status" value="2"/>
</dbReference>
<sequence>MLATSVTETKAAISNDFKTSHRRRSPAMEHFDVVVVGAGLHGLAIARTLVDTSASSDKPQNIIILDEGASIGGTWAAERLYPGLKTNNVVGSYEFSDYPMESKRYGLTPGQHIPGSVVHRYFTDFARHFGLDKLVRHQTRVQTASLQEDGTWELGYERSCEGRLQAGRLTCDKLVIATGLTSEAHMPNIPGSSEFLGPLFHAKDLHKRSQDLRGCQEVIVIGGNKSAWDVCYSVATAGARAHMVIRRSGGGPSWVWRPIWLFTLRLTLARLSSTRLFSWFDPSPFGSGFSSVRRFLHETIIGIWWTWAFWTALDLLAAAATGYNDPHLTYLRPWTSTFWMGNSLGIHNYESDWFELVRKGQIVVHHADVVLLTKRGAELSDGANLGADAVVCCTGWECTPPIKFEPEGLSQEIGFPRKGETHQTTPAEGLQDHSSHSLYDAISEKRGSQDHSDRDLEVWAHAQIGAKCAQLGFSPRRTLPGDRKPQVREGSSFGFHSSTPLPLADTEAPYRLYRFLVPASPRFIKLRNIGFIGIHRSIHAVIVAQAQALWLTAFFEGRLRKEPVDLQTVRRETVLHTEYERLRRPKESGGSGASFPDLVFDSIPYTDLLLEDLGLRTLRKRTLWANITQPHLPADYRGLLQEWLMKEE</sequence>
<keyword evidence="3" id="KW-0274">FAD</keyword>
<dbReference type="GO" id="GO:0004499">
    <property type="term" value="F:N,N-dimethylaniline monooxygenase activity"/>
    <property type="evidence" value="ECO:0007669"/>
    <property type="project" value="InterPro"/>
</dbReference>
<dbReference type="GO" id="GO:0050661">
    <property type="term" value="F:NADP binding"/>
    <property type="evidence" value="ECO:0007669"/>
    <property type="project" value="InterPro"/>
</dbReference>
<evidence type="ECO:0000256" key="2">
    <source>
        <dbReference type="ARBA" id="ARBA00022630"/>
    </source>
</evidence>
<proteinExistence type="inferred from homology"/>
<evidence type="ECO:0000313" key="7">
    <source>
        <dbReference type="EMBL" id="KAJ3570008.1"/>
    </source>
</evidence>
<dbReference type="InterPro" id="IPR020946">
    <property type="entry name" value="Flavin_mOase-like"/>
</dbReference>
<dbReference type="EMBL" id="JANPWZ010000977">
    <property type="protein sequence ID" value="KAJ3570008.1"/>
    <property type="molecule type" value="Genomic_DNA"/>
</dbReference>
<evidence type="ECO:0000313" key="8">
    <source>
        <dbReference type="Proteomes" id="UP001148614"/>
    </source>
</evidence>
<organism evidence="7 8">
    <name type="scientific">Xylaria arbuscula</name>
    <dbReference type="NCBI Taxonomy" id="114810"/>
    <lineage>
        <taxon>Eukaryota</taxon>
        <taxon>Fungi</taxon>
        <taxon>Dikarya</taxon>
        <taxon>Ascomycota</taxon>
        <taxon>Pezizomycotina</taxon>
        <taxon>Sordariomycetes</taxon>
        <taxon>Xylariomycetidae</taxon>
        <taxon>Xylariales</taxon>
        <taxon>Xylariaceae</taxon>
        <taxon>Xylaria</taxon>
    </lineage>
</organism>
<dbReference type="PRINTS" id="PR00370">
    <property type="entry name" value="FMOXYGENASE"/>
</dbReference>
<evidence type="ECO:0000256" key="5">
    <source>
        <dbReference type="ARBA" id="ARBA00023002"/>
    </source>
</evidence>
<gene>
    <name evidence="7" type="ORF">NPX13_g5880</name>
</gene>
<accession>A0A9W8TMB0</accession>
<reference evidence="7" key="1">
    <citation type="submission" date="2022-07" db="EMBL/GenBank/DDBJ databases">
        <title>Genome Sequence of Xylaria arbuscula.</title>
        <authorList>
            <person name="Buettner E."/>
        </authorList>
    </citation>
    <scope>NUCLEOTIDE SEQUENCE</scope>
    <source>
        <strain evidence="7">VT107</strain>
    </source>
</reference>
<evidence type="ECO:0000256" key="6">
    <source>
        <dbReference type="SAM" id="MobiDB-lite"/>
    </source>
</evidence>
<evidence type="ECO:0000256" key="4">
    <source>
        <dbReference type="ARBA" id="ARBA00022857"/>
    </source>
</evidence>
<evidence type="ECO:0000256" key="1">
    <source>
        <dbReference type="ARBA" id="ARBA00009183"/>
    </source>
</evidence>
<feature type="region of interest" description="Disordered" evidence="6">
    <location>
        <begin position="412"/>
        <end position="434"/>
    </location>
</feature>
<keyword evidence="4" id="KW-0521">NADP</keyword>
<keyword evidence="8" id="KW-1185">Reference proteome</keyword>
<dbReference type="GO" id="GO:0050660">
    <property type="term" value="F:flavin adenine dinucleotide binding"/>
    <property type="evidence" value="ECO:0007669"/>
    <property type="project" value="InterPro"/>
</dbReference>
<dbReference type="InterPro" id="IPR036188">
    <property type="entry name" value="FAD/NAD-bd_sf"/>
</dbReference>
<dbReference type="Gene3D" id="3.50.50.60">
    <property type="entry name" value="FAD/NAD(P)-binding domain"/>
    <property type="match status" value="1"/>
</dbReference>
<dbReference type="Proteomes" id="UP001148614">
    <property type="component" value="Unassembled WGS sequence"/>
</dbReference>
<name>A0A9W8TMB0_9PEZI</name>
<keyword evidence="5" id="KW-0560">Oxidoreductase</keyword>
<dbReference type="PANTHER" id="PTHR23023">
    <property type="entry name" value="DIMETHYLANILINE MONOOXYGENASE"/>
    <property type="match status" value="1"/>
</dbReference>
<evidence type="ECO:0008006" key="9">
    <source>
        <dbReference type="Google" id="ProtNLM"/>
    </source>
</evidence>
<dbReference type="AlphaFoldDB" id="A0A9W8TMB0"/>
<keyword evidence="2" id="KW-0285">Flavoprotein</keyword>
<dbReference type="InterPro" id="IPR000960">
    <property type="entry name" value="Flavin_mOase"/>
</dbReference>
<feature type="region of interest" description="Disordered" evidence="6">
    <location>
        <begin position="475"/>
        <end position="498"/>
    </location>
</feature>
<protein>
    <recommendedName>
        <fullName evidence="9">FAD/NAD(P)-binding domain-containing protein</fullName>
    </recommendedName>
</protein>
<evidence type="ECO:0000256" key="3">
    <source>
        <dbReference type="ARBA" id="ARBA00022827"/>
    </source>
</evidence>
<dbReference type="VEuPathDB" id="FungiDB:F4678DRAFT_431697"/>
<comment type="similarity">
    <text evidence="1">Belongs to the FMO family.</text>
</comment>